<dbReference type="GO" id="GO:0016020">
    <property type="term" value="C:membrane"/>
    <property type="evidence" value="ECO:0007669"/>
    <property type="project" value="UniProtKB-SubCell"/>
</dbReference>
<dbReference type="Gene3D" id="3.40.1710.10">
    <property type="entry name" value="abc type-2 transporter like domain"/>
    <property type="match status" value="1"/>
</dbReference>
<dbReference type="NCBIfam" id="TIGR03062">
    <property type="entry name" value="pip_yhgE_Cterm"/>
    <property type="match status" value="1"/>
</dbReference>
<protein>
    <submittedName>
        <fullName evidence="6">Putative membrane protein</fullName>
    </submittedName>
</protein>
<evidence type="ECO:0000313" key="7">
    <source>
        <dbReference type="Proteomes" id="UP000254912"/>
    </source>
</evidence>
<sequence length="812" mass="85582">MHEWRYIFKEKRFLIIVFIALATVPSVYAVTFLNSVWNTYGRISQLPVAVVNLDHAAKQNHKTIKLGKSLAKQLVDSDSMNFTQTSAKQAKKGLDDGKYVMAITIPKNFSKNAASLSDKNPKRMRLNYETSAGHNFIASKLSESAINKLVAKVNAQVTRTYAKALYANLAKVGDGLSDGAAGATKLKTGTTKLQSGVQTITTNLNTLAAGTTTLNTGINSFNNQLSTYTNGVASASTGSKSLATGLSQLQAQTPTLTTGITSLNSGAQQLSTGITQYTAGVSKANTGAQQLNAGLKTMQAAVNDNDVTTLQKGLSTFQAGLNKLNSSLSQSSTDTTAITKTMTTLATDLKTLSTGAQTQQATLTKNLATAIQAANLTDEQAATIQKAVQSSSDTAATTTVMQDMQTQLTTLASQLTTLKTTATEQQKELATGVSALNSAFGTKDDTNTLYGGMALYITQTQTGVAKLTTGSTTLADGLQTLTDKGATLKSGATTLANGTKQLQQATPALVSGINELTTGGNTLTSGLSQLAANNSKITNGTNELATGSQKLDSGANQLATGQKQVGPALTKLSNGETTLANSLADGAQQIADQKGTSAIYDQIAKPVLTKHTDQTTVANNGTGMAPLMMSVGLYVGLMAFNLLMDMVTPHGKYKNAFRYFIDKTTLLAAFSLASVAILAVGVHFILGLDALSTAKSVGVLLIIELMFAMIVSTLNLWLSRPGAFLSLILLVLQLSGAEGTYPIQLSNEFFATIRPYLPMTYGIHALREAMMIGGSISHDIWVMLAITAVFAVTYTAYYFTHGKQALRIYQKS</sequence>
<dbReference type="Pfam" id="PF12698">
    <property type="entry name" value="ABC2_membrane_3"/>
    <property type="match status" value="1"/>
</dbReference>
<dbReference type="GeneID" id="94546774"/>
<dbReference type="Proteomes" id="UP000254912">
    <property type="component" value="Unassembled WGS sequence"/>
</dbReference>
<dbReference type="NCBIfam" id="TIGR03057">
    <property type="entry name" value="xxxLxxG_by_4"/>
    <property type="match status" value="2"/>
</dbReference>
<comment type="caution">
    <text evidence="6">The sequence shown here is derived from an EMBL/GenBank/DDBJ whole genome shotgun (WGS) entry which is preliminary data.</text>
</comment>
<name>A0A288QCT2_9LACO</name>
<keyword evidence="3" id="KW-1133">Transmembrane helix</keyword>
<evidence type="ECO:0000256" key="2">
    <source>
        <dbReference type="ARBA" id="ARBA00022692"/>
    </source>
</evidence>
<dbReference type="Gene3D" id="1.10.287.950">
    <property type="entry name" value="Methyl-accepting chemotaxis protein"/>
    <property type="match status" value="2"/>
</dbReference>
<dbReference type="InterPro" id="IPR013525">
    <property type="entry name" value="ABC2_TM"/>
</dbReference>
<evidence type="ECO:0000256" key="4">
    <source>
        <dbReference type="ARBA" id="ARBA00023136"/>
    </source>
</evidence>
<dbReference type="AlphaFoldDB" id="A0A288QCT2"/>
<keyword evidence="4" id="KW-0472">Membrane</keyword>
<evidence type="ECO:0000259" key="5">
    <source>
        <dbReference type="Pfam" id="PF12698"/>
    </source>
</evidence>
<gene>
    <name evidence="6" type="ORF">DFP99_1096</name>
</gene>
<dbReference type="InterPro" id="IPR051328">
    <property type="entry name" value="T7SS_ABC-Transporter"/>
</dbReference>
<dbReference type="PANTHER" id="PTHR43077:SF5">
    <property type="entry name" value="PHAGE INFECTION PROTEIN"/>
    <property type="match status" value="1"/>
</dbReference>
<keyword evidence="2" id="KW-0812">Transmembrane</keyword>
<accession>A0A288QCT2</accession>
<dbReference type="EMBL" id="QRAS01000002">
    <property type="protein sequence ID" value="RDL06707.1"/>
    <property type="molecule type" value="Genomic_DNA"/>
</dbReference>
<comment type="subcellular location">
    <subcellularLocation>
        <location evidence="1">Membrane</location>
        <topology evidence="1">Multi-pass membrane protein</topology>
    </subcellularLocation>
</comment>
<dbReference type="NCBIfam" id="TIGR03061">
    <property type="entry name" value="pip_yhgE_Nterm"/>
    <property type="match status" value="1"/>
</dbReference>
<dbReference type="InterPro" id="IPR017500">
    <property type="entry name" value="Phage_infect_YhgE_N"/>
</dbReference>
<dbReference type="RefSeq" id="WP_070230743.1">
    <property type="nucleotide sequence ID" value="NZ_BJYO01000003.1"/>
</dbReference>
<dbReference type="KEGG" id="wso:WSWS_01593"/>
<feature type="domain" description="ABC-2 type transporter transmembrane" evidence="5">
    <location>
        <begin position="11"/>
        <end position="225"/>
    </location>
</feature>
<evidence type="ECO:0000256" key="1">
    <source>
        <dbReference type="ARBA" id="ARBA00004141"/>
    </source>
</evidence>
<proteinExistence type="predicted"/>
<dbReference type="PANTHER" id="PTHR43077">
    <property type="entry name" value="TRANSPORT PERMEASE YVFS-RELATED"/>
    <property type="match status" value="1"/>
</dbReference>
<keyword evidence="7" id="KW-1185">Reference proteome</keyword>
<dbReference type="InterPro" id="IPR023908">
    <property type="entry name" value="xxxLxxG_rpt"/>
</dbReference>
<organism evidence="6 7">
    <name type="scientific">Weissella soli</name>
    <dbReference type="NCBI Taxonomy" id="155866"/>
    <lineage>
        <taxon>Bacteria</taxon>
        <taxon>Bacillati</taxon>
        <taxon>Bacillota</taxon>
        <taxon>Bacilli</taxon>
        <taxon>Lactobacillales</taxon>
        <taxon>Lactobacillaceae</taxon>
        <taxon>Weissella</taxon>
    </lineage>
</organism>
<reference evidence="6 7" key="1">
    <citation type="submission" date="2018-07" db="EMBL/GenBank/DDBJ databases">
        <title>Genomic Encyclopedia of Type Strains, Phase III (KMG-III): the genomes of soil and plant-associated and newly described type strains.</title>
        <authorList>
            <person name="Whitman W."/>
        </authorList>
    </citation>
    <scope>NUCLEOTIDE SEQUENCE [LARGE SCALE GENOMIC DNA]</scope>
    <source>
        <strain evidence="6 7">CECT 7031</strain>
    </source>
</reference>
<evidence type="ECO:0000256" key="3">
    <source>
        <dbReference type="ARBA" id="ARBA00022989"/>
    </source>
</evidence>
<dbReference type="InterPro" id="IPR017501">
    <property type="entry name" value="Phage_infect_YhgE_C"/>
</dbReference>
<evidence type="ECO:0000313" key="6">
    <source>
        <dbReference type="EMBL" id="RDL06707.1"/>
    </source>
</evidence>